<evidence type="ECO:0000256" key="2">
    <source>
        <dbReference type="SAM" id="Coils"/>
    </source>
</evidence>
<feature type="coiled-coil region" evidence="2">
    <location>
        <begin position="556"/>
        <end position="611"/>
    </location>
</feature>
<proteinExistence type="predicted"/>
<feature type="coiled-coil region" evidence="2">
    <location>
        <begin position="108"/>
        <end position="296"/>
    </location>
</feature>
<feature type="coiled-coil region" evidence="2">
    <location>
        <begin position="753"/>
        <end position="787"/>
    </location>
</feature>
<dbReference type="Pfam" id="PF21771">
    <property type="entry name" value="CFAP58_CC"/>
    <property type="match status" value="1"/>
</dbReference>
<accession>A0A034W522</accession>
<feature type="domain" description="Cilia- and flagella-associated protein 58 central coiled coil" evidence="3">
    <location>
        <begin position="455"/>
        <end position="694"/>
    </location>
</feature>
<protein>
    <submittedName>
        <fullName evidence="4">Coiled-coil domain-containing protein 147</fullName>
    </submittedName>
</protein>
<evidence type="ECO:0000256" key="1">
    <source>
        <dbReference type="ARBA" id="ARBA00023054"/>
    </source>
</evidence>
<keyword evidence="1 2" id="KW-0175">Coiled coil</keyword>
<gene>
    <name evidence="4" type="primary">CC147</name>
</gene>
<feature type="coiled-coil region" evidence="2">
    <location>
        <begin position="367"/>
        <end position="485"/>
    </location>
</feature>
<dbReference type="GO" id="GO:0005856">
    <property type="term" value="C:cytoskeleton"/>
    <property type="evidence" value="ECO:0007669"/>
    <property type="project" value="TreeGrafter"/>
</dbReference>
<dbReference type="AlphaFoldDB" id="A0A034W522"/>
<name>A0A034W522_BACDO</name>
<evidence type="ECO:0000313" key="4">
    <source>
        <dbReference type="EMBL" id="JAC49190.1"/>
    </source>
</evidence>
<dbReference type="InterPro" id="IPR049270">
    <property type="entry name" value="CFAP58_CC"/>
</dbReference>
<dbReference type="PANTHER" id="PTHR32083:SF0">
    <property type="entry name" value="CILIA AND FLAGELLA-ASSOCIATED PROTEIN 58"/>
    <property type="match status" value="1"/>
</dbReference>
<organism evidence="4">
    <name type="scientific">Bactrocera dorsalis</name>
    <name type="common">Oriental fruit fly</name>
    <name type="synonym">Dacus dorsalis</name>
    <dbReference type="NCBI Taxonomy" id="27457"/>
    <lineage>
        <taxon>Eukaryota</taxon>
        <taxon>Metazoa</taxon>
        <taxon>Ecdysozoa</taxon>
        <taxon>Arthropoda</taxon>
        <taxon>Hexapoda</taxon>
        <taxon>Insecta</taxon>
        <taxon>Pterygota</taxon>
        <taxon>Neoptera</taxon>
        <taxon>Endopterygota</taxon>
        <taxon>Diptera</taxon>
        <taxon>Brachycera</taxon>
        <taxon>Muscomorpha</taxon>
        <taxon>Tephritoidea</taxon>
        <taxon>Tephritidae</taxon>
        <taxon>Bactrocera</taxon>
        <taxon>Bactrocera</taxon>
    </lineage>
</organism>
<evidence type="ECO:0000259" key="3">
    <source>
        <dbReference type="Pfam" id="PF21771"/>
    </source>
</evidence>
<sequence length="903" mass="106461">MPPKKGKGKGKKKKEVVLQIPEPQIQLSEISIRERELDLLEDLNDDFFSTANQTIQKVMEASRVYEASKMKKYVDIIFNLHRHYAEEVKETSVLRPQVIRVENKLRLALELTANSEEAMERLREALSKAWMESDASLLREQDTQERLQEVMIKCEGLESKEVKKQDDTSEFGHLSKYKNIILRERDRLNGEVIDLEKRLQFQRYYSESLEYINKNNEESMSKLNANLRMLETEKGNFEIKIRSLQNNLDDQKEINTRTALKMESVNRELTETQKKLAKKQADYDQQKHVLEKLRNDNAINTRQLLKNDEEITELRKEQRDNEEIIRTLRLEDKVKANTIGQLTKKYKKTAQDHSSISSKLYKLNRLNHTLGEDISRLKNQINALEKDLLNSTYKFDELRRVKENLQHEREALRSEIIKLNNQIADLKHTIMMQTINIDGLQLDINKLNVKLDEARINVSKSEKERDEMAQEVETLHERIEYQQEQIQLKSNQVTDLSEKLQQKHVSLINVKKQLEVAHSEKMILRRNLETCTQERDNFRILQTKTNHQTQQLTAEIMSNQNKISNLNLQIERLNNDKKELQSELKNKENLLASVRRDLREMKTKNENLHKTIHDDELKFMKMSNDLDETRKEKNLIGLQMVRRNDEIVVLRDKLNNTQTALDQGQTQYNQRVEDIRLLKMEITNLQTERDCLTRAIRSTADMREEIIRLQRSLNQERIKVRSLTEDAKTPTGVHRWRILKGEDPNRYQLLEKVQMLQRRNLKQEIQKEKLQQKLEESHRVCDTLKRVVENLPTTDVKQKLVVTQRINRSQLKKLKALSAELSINQIEMKARECIIDEFKETLKKTKQQQNCEEETVTQPTQSAISSAVVPYAYSSQDNYMDCIFIETSDPSQDMQELKTGLTV</sequence>
<dbReference type="Gene3D" id="1.10.287.1490">
    <property type="match status" value="1"/>
</dbReference>
<feature type="coiled-coil region" evidence="2">
    <location>
        <begin position="675"/>
        <end position="726"/>
    </location>
</feature>
<dbReference type="PANTHER" id="PTHR32083">
    <property type="entry name" value="CILIA AND FLAGELLA-ASSOCIATED PROTEIN 58-RELATED"/>
    <property type="match status" value="1"/>
</dbReference>
<dbReference type="EMBL" id="GAKP01009762">
    <property type="protein sequence ID" value="JAC49190.1"/>
    <property type="molecule type" value="Transcribed_RNA"/>
</dbReference>
<dbReference type="OrthoDB" id="20035at2759"/>
<reference evidence="4" key="1">
    <citation type="journal article" date="2014" name="BMC Genomics">
        <title>Characterizing the developmental transcriptome of the oriental fruit fly, Bactrocera dorsalis (Diptera: Tephritidae) through comparative genomic analysis with Drosophila melanogaster utilizing modENCODE datasets.</title>
        <authorList>
            <person name="Geib S.M."/>
            <person name="Calla B."/>
            <person name="Hall B."/>
            <person name="Hou S."/>
            <person name="Manoukis N.C."/>
        </authorList>
    </citation>
    <scope>NUCLEOTIDE SEQUENCE</scope>
    <source>
        <strain evidence="4">Punador</strain>
    </source>
</reference>